<comment type="caution">
    <text evidence="3">The sequence shown here is derived from an EMBL/GenBank/DDBJ whole genome shotgun (WGS) entry which is preliminary data.</text>
</comment>
<keyword evidence="3" id="KW-0436">Ligase</keyword>
<dbReference type="EMBL" id="VIRB01000055">
    <property type="protein sequence ID" value="NDO68725.1"/>
    <property type="molecule type" value="Genomic_DNA"/>
</dbReference>
<dbReference type="InterPro" id="IPR004562">
    <property type="entry name" value="LipoylTrfase_LipoateP_Ligase"/>
</dbReference>
<dbReference type="InterPro" id="IPR045864">
    <property type="entry name" value="aa-tRNA-synth_II/BPL/LPL"/>
</dbReference>
<dbReference type="RefSeq" id="WP_004072052.1">
    <property type="nucleotide sequence ID" value="NZ_VIRB01000055.1"/>
</dbReference>
<name>A0A9X5H662_9FIRM</name>
<dbReference type="GO" id="GO:0005737">
    <property type="term" value="C:cytoplasm"/>
    <property type="evidence" value="ECO:0007669"/>
    <property type="project" value="TreeGrafter"/>
</dbReference>
<dbReference type="SUPFAM" id="SSF55681">
    <property type="entry name" value="Class II aaRS and biotin synthetases"/>
    <property type="match status" value="1"/>
</dbReference>
<proteinExistence type="predicted"/>
<gene>
    <name evidence="3" type="ORF">FMM80_08535</name>
</gene>
<sequence length="235" mass="26785">MKFKYMIETGTDPYHNLATEQELLRHVTSGTTILYLWQNDNTIVVGRNQDVYSECMAEDFLSEGGRIARRRSGGGAVYHDLGNLNFSILCSASEQKLCRYQKLVIEVLERFDIQPKYNGRNDIVIHGRKCSGNAIYQEGDVVCQHGTLLIATNIERMFSLLTPDKSKLDRNHVASVASRVINLSKINRAINVESMIWSFIEVTKACKLESPLDLNRIRKLIDFYKSEAWVYGGKQ</sequence>
<dbReference type="PANTHER" id="PTHR12561">
    <property type="entry name" value="LIPOATE-PROTEIN LIGASE"/>
    <property type="match status" value="1"/>
</dbReference>
<evidence type="ECO:0000259" key="2">
    <source>
        <dbReference type="PROSITE" id="PS51733"/>
    </source>
</evidence>
<feature type="domain" description="BPL/LPL catalytic" evidence="2">
    <location>
        <begin position="28"/>
        <end position="207"/>
    </location>
</feature>
<dbReference type="Proteomes" id="UP000474104">
    <property type="component" value="Unassembled WGS sequence"/>
</dbReference>
<dbReference type="Gene3D" id="3.30.930.10">
    <property type="entry name" value="Bira Bifunctional Protein, Domain 2"/>
    <property type="match status" value="1"/>
</dbReference>
<comment type="pathway">
    <text evidence="1">Protein modification; protein lipoylation via exogenous pathway; protein N(6)-(lipoyl)lysine from lipoate: step 2/2.</text>
</comment>
<dbReference type="CDD" id="cd16443">
    <property type="entry name" value="LplA"/>
    <property type="match status" value="1"/>
</dbReference>
<dbReference type="PROSITE" id="PS51733">
    <property type="entry name" value="BPL_LPL_CATALYTIC"/>
    <property type="match status" value="1"/>
</dbReference>
<accession>A0A9X5H662</accession>
<dbReference type="GO" id="GO:0016874">
    <property type="term" value="F:ligase activity"/>
    <property type="evidence" value="ECO:0007669"/>
    <property type="project" value="UniProtKB-KW"/>
</dbReference>
<dbReference type="Pfam" id="PF21948">
    <property type="entry name" value="LplA-B_cat"/>
    <property type="match status" value="1"/>
</dbReference>
<protein>
    <submittedName>
        <fullName evidence="3">Lipoate--protein ligase family protein</fullName>
    </submittedName>
</protein>
<dbReference type="PANTHER" id="PTHR12561:SF3">
    <property type="entry name" value="LIPOYLTRANSFERASE 1, MITOCHONDRIAL"/>
    <property type="match status" value="1"/>
</dbReference>
<dbReference type="AlphaFoldDB" id="A0A9X5H662"/>
<evidence type="ECO:0000313" key="3">
    <source>
        <dbReference type="EMBL" id="NDO68725.1"/>
    </source>
</evidence>
<evidence type="ECO:0000313" key="4">
    <source>
        <dbReference type="Proteomes" id="UP000474104"/>
    </source>
</evidence>
<evidence type="ECO:0000256" key="1">
    <source>
        <dbReference type="ARBA" id="ARBA00005085"/>
    </source>
</evidence>
<dbReference type="GO" id="GO:0140096">
    <property type="term" value="F:catalytic activity, acting on a protein"/>
    <property type="evidence" value="ECO:0007669"/>
    <property type="project" value="UniProtKB-ARBA"/>
</dbReference>
<reference evidence="3 4" key="1">
    <citation type="submission" date="2019-07" db="EMBL/GenBank/DDBJ databases">
        <title>Draft genome sequences of 15 bacterial species constituting the stable defined intestinal microbiota of the GM15 gnotobiotic mouse model.</title>
        <authorList>
            <person name="Elie C."/>
            <person name="Mathieu A."/>
            <person name="Saliou A."/>
            <person name="Darnaud M."/>
            <person name="Leulier F."/>
            <person name="Tamellini A."/>
        </authorList>
    </citation>
    <scope>NUCLEOTIDE SEQUENCE [LARGE SCALE GENOMIC DNA]</scope>
    <source>
        <strain evidence="4">ASF 502</strain>
    </source>
</reference>
<dbReference type="GO" id="GO:0017118">
    <property type="term" value="F:lipoyltransferase activity"/>
    <property type="evidence" value="ECO:0007669"/>
    <property type="project" value="TreeGrafter"/>
</dbReference>
<dbReference type="InterPro" id="IPR004143">
    <property type="entry name" value="BPL_LPL_catalytic"/>
</dbReference>
<dbReference type="OrthoDB" id="9788148at2"/>
<dbReference type="GO" id="GO:0009249">
    <property type="term" value="P:protein lipoylation"/>
    <property type="evidence" value="ECO:0007669"/>
    <property type="project" value="InterPro"/>
</dbReference>
<organism evidence="3 4">
    <name type="scientific">Schaedlerella arabinosiphila</name>
    <dbReference type="NCBI Taxonomy" id="2044587"/>
    <lineage>
        <taxon>Bacteria</taxon>
        <taxon>Bacillati</taxon>
        <taxon>Bacillota</taxon>
        <taxon>Clostridia</taxon>
        <taxon>Lachnospirales</taxon>
        <taxon>Lachnospiraceae</taxon>
        <taxon>Schaedlerella</taxon>
    </lineage>
</organism>